<dbReference type="Pfam" id="PF01339">
    <property type="entry name" value="CheB_methylest"/>
    <property type="match status" value="1"/>
</dbReference>
<evidence type="ECO:0000313" key="6">
    <source>
        <dbReference type="EMBL" id="PWR74169.1"/>
    </source>
</evidence>
<dbReference type="SUPFAM" id="SSF52738">
    <property type="entry name" value="Methylesterase CheB, C-terminal domain"/>
    <property type="match status" value="1"/>
</dbReference>
<dbReference type="GeneID" id="97549540"/>
<dbReference type="PANTHER" id="PTHR42872:SF3">
    <property type="entry name" value="PROTEIN-GLUTAMATE METHYLESTERASE_PROTEIN-GLUTAMINE GLUTAMINASE 1"/>
    <property type="match status" value="1"/>
</dbReference>
<dbReference type="GO" id="GO:0008984">
    <property type="term" value="F:protein-glutamate methylesterase activity"/>
    <property type="evidence" value="ECO:0007669"/>
    <property type="project" value="UniProtKB-EC"/>
</dbReference>
<accession>A0A2V2N309</accession>
<dbReference type="PROSITE" id="PS50122">
    <property type="entry name" value="CHEB"/>
    <property type="match status" value="1"/>
</dbReference>
<protein>
    <recommendedName>
        <fullName evidence="2">protein-glutamate methylesterase</fullName>
        <ecNumber evidence="2">3.1.1.61</ecNumber>
    </recommendedName>
</protein>
<comment type="caution">
    <text evidence="6">The sequence shown here is derived from an EMBL/GenBank/DDBJ whole genome shotgun (WGS) entry which is preliminary data.</text>
</comment>
<dbReference type="GO" id="GO:0005737">
    <property type="term" value="C:cytoplasm"/>
    <property type="evidence" value="ECO:0007669"/>
    <property type="project" value="InterPro"/>
</dbReference>
<evidence type="ECO:0000259" key="5">
    <source>
        <dbReference type="PROSITE" id="PS50122"/>
    </source>
</evidence>
<keyword evidence="4" id="KW-0145">Chemotaxis</keyword>
<feature type="active site" evidence="4">
    <location>
        <position position="128"/>
    </location>
</feature>
<dbReference type="AlphaFoldDB" id="A0A2V2N309"/>
<gene>
    <name evidence="6" type="ORF">DK846_03180</name>
</gene>
<keyword evidence="7" id="KW-1185">Reference proteome</keyword>
<comment type="catalytic activity">
    <reaction evidence="3">
        <text>[protein]-L-glutamate 5-O-methyl ester + H2O = L-glutamyl-[protein] + methanol + H(+)</text>
        <dbReference type="Rhea" id="RHEA:23236"/>
        <dbReference type="Rhea" id="RHEA-COMP:10208"/>
        <dbReference type="Rhea" id="RHEA-COMP:10311"/>
        <dbReference type="ChEBI" id="CHEBI:15377"/>
        <dbReference type="ChEBI" id="CHEBI:15378"/>
        <dbReference type="ChEBI" id="CHEBI:17790"/>
        <dbReference type="ChEBI" id="CHEBI:29973"/>
        <dbReference type="ChEBI" id="CHEBI:82795"/>
        <dbReference type="EC" id="3.1.1.61"/>
    </reaction>
</comment>
<sequence length="185" mass="20194">MKFILIGSSTGGPRILFDLFADLPTLSAAIILIQHMPVSTANRLAKRLSQLTSNTIYIAEDQQAITPGSVFIAPGDQHLILENYEHIHLTSEEKVNFVRPSIDVTMLHLKRDLRHQVLGIILSGMGSDGAEGLAHIKKIGGITAVQDPVSCTIKSMPEAALKTEQVDQTLAPEELKKLMIDFSKS</sequence>
<dbReference type="InterPro" id="IPR035909">
    <property type="entry name" value="CheB_C"/>
</dbReference>
<dbReference type="EC" id="3.1.1.61" evidence="2"/>
<evidence type="ECO:0000313" key="7">
    <source>
        <dbReference type="Proteomes" id="UP000245657"/>
    </source>
</evidence>
<reference evidence="6 7" key="1">
    <citation type="submission" date="2018-05" db="EMBL/GenBank/DDBJ databases">
        <title>Draft genome of Methanospirillum lacunae Ki8-1.</title>
        <authorList>
            <person name="Dueholm M.S."/>
            <person name="Nielsen P.H."/>
            <person name="Bakmann L.F."/>
            <person name="Otzen D.E."/>
        </authorList>
    </citation>
    <scope>NUCLEOTIDE SEQUENCE [LARGE SCALE GENOMIC DNA]</scope>
    <source>
        <strain evidence="6 7">Ki8-1</strain>
    </source>
</reference>
<dbReference type="EMBL" id="QGMY01000002">
    <property type="protein sequence ID" value="PWR74169.1"/>
    <property type="molecule type" value="Genomic_DNA"/>
</dbReference>
<dbReference type="GO" id="GO:0000156">
    <property type="term" value="F:phosphorelay response regulator activity"/>
    <property type="evidence" value="ECO:0007669"/>
    <property type="project" value="InterPro"/>
</dbReference>
<evidence type="ECO:0000256" key="2">
    <source>
        <dbReference type="ARBA" id="ARBA00039140"/>
    </source>
</evidence>
<evidence type="ECO:0000256" key="4">
    <source>
        <dbReference type="PROSITE-ProRule" id="PRU00050"/>
    </source>
</evidence>
<name>A0A2V2N309_9EURY</name>
<dbReference type="CDD" id="cd16432">
    <property type="entry name" value="CheB_Rec"/>
    <property type="match status" value="1"/>
</dbReference>
<dbReference type="InterPro" id="IPR000673">
    <property type="entry name" value="Sig_transdc_resp-reg_Me-estase"/>
</dbReference>
<dbReference type="Proteomes" id="UP000245657">
    <property type="component" value="Unassembled WGS sequence"/>
</dbReference>
<keyword evidence="1 4" id="KW-0378">Hydrolase</keyword>
<feature type="active site" evidence="4">
    <location>
        <position position="9"/>
    </location>
</feature>
<evidence type="ECO:0000256" key="1">
    <source>
        <dbReference type="ARBA" id="ARBA00022801"/>
    </source>
</evidence>
<evidence type="ECO:0000256" key="3">
    <source>
        <dbReference type="ARBA" id="ARBA00048267"/>
    </source>
</evidence>
<feature type="domain" description="CheB-type methylesterase" evidence="5">
    <location>
        <begin position="1"/>
        <end position="185"/>
    </location>
</feature>
<dbReference type="GO" id="GO:0006935">
    <property type="term" value="P:chemotaxis"/>
    <property type="evidence" value="ECO:0007669"/>
    <property type="project" value="UniProtKB-UniRule"/>
</dbReference>
<proteinExistence type="predicted"/>
<dbReference type="PANTHER" id="PTHR42872">
    <property type="entry name" value="PROTEIN-GLUTAMATE METHYLESTERASE/PROTEIN-GLUTAMINE GLUTAMINASE"/>
    <property type="match status" value="1"/>
</dbReference>
<organism evidence="6 7">
    <name type="scientific">Methanospirillum lacunae</name>
    <dbReference type="NCBI Taxonomy" id="668570"/>
    <lineage>
        <taxon>Archaea</taxon>
        <taxon>Methanobacteriati</taxon>
        <taxon>Methanobacteriota</taxon>
        <taxon>Stenosarchaea group</taxon>
        <taxon>Methanomicrobia</taxon>
        <taxon>Methanomicrobiales</taxon>
        <taxon>Methanospirillaceae</taxon>
        <taxon>Methanospirillum</taxon>
    </lineage>
</organism>
<feature type="active site" evidence="4">
    <location>
        <position position="35"/>
    </location>
</feature>
<dbReference type="Gene3D" id="3.40.50.180">
    <property type="entry name" value="Methylesterase CheB, C-terminal domain"/>
    <property type="match status" value="1"/>
</dbReference>
<dbReference type="RefSeq" id="WP_109967448.1">
    <property type="nucleotide sequence ID" value="NZ_CP176093.1"/>
</dbReference>